<dbReference type="InterPro" id="IPR001958">
    <property type="entry name" value="Tet-R_TetA/multi-R_MdtG-like"/>
</dbReference>
<protein>
    <submittedName>
        <fullName evidence="9">Putative MFS family arabinose efflux permease</fullName>
    </submittedName>
</protein>
<keyword evidence="3" id="KW-1003">Cell membrane</keyword>
<feature type="transmembrane region" description="Helical" evidence="7">
    <location>
        <begin position="76"/>
        <end position="94"/>
    </location>
</feature>
<feature type="transmembrane region" description="Helical" evidence="7">
    <location>
        <begin position="273"/>
        <end position="294"/>
    </location>
</feature>
<feature type="transmembrane region" description="Helical" evidence="7">
    <location>
        <begin position="300"/>
        <end position="319"/>
    </location>
</feature>
<sequence length="396" mass="41092">MTPQERRSSASLASIFALRMLGLFLVLPVFALEAARYPGGQDPALVGLAMGVYGLTQAFLQMPFGMASDRFGRKRVIVCGLLVFALGSGVAAAADSLAWLLAGRALQGAGAVSAAVTALLADQTRDAVRTKAMALVGGSIGLMFALALVAGPLLAARIGLAGLFGLTCVLALAGVAAVVWWVPPEVPHAGPSERGRLRDLWAHRDLLRLNLGVFVLHTVQLAMWVAVPALLVRAGLDKAHHWWIYLPAVLASFGVMGATLFPMERRGRLQWALRGAVGLVVLVQAGLWAAASGAAHGAPWGRATLGLLLFVFFCGFNVLEASQPSLVSRLAPARLRGAALGVYNTLQSLGLFAGGALGGALVGTAGPQGLFAVTLALSLVWLAATWGVRPPPPGAR</sequence>
<comment type="subcellular location">
    <subcellularLocation>
        <location evidence="1">Cell membrane</location>
        <topology evidence="1">Multi-pass membrane protein</topology>
    </subcellularLocation>
</comment>
<accession>A0A318SD64</accession>
<keyword evidence="6 7" id="KW-0472">Membrane</keyword>
<keyword evidence="4 7" id="KW-0812">Transmembrane</keyword>
<evidence type="ECO:0000313" key="10">
    <source>
        <dbReference type="Proteomes" id="UP000247540"/>
    </source>
</evidence>
<evidence type="ECO:0000256" key="6">
    <source>
        <dbReference type="ARBA" id="ARBA00023136"/>
    </source>
</evidence>
<evidence type="ECO:0000256" key="7">
    <source>
        <dbReference type="SAM" id="Phobius"/>
    </source>
</evidence>
<evidence type="ECO:0000256" key="4">
    <source>
        <dbReference type="ARBA" id="ARBA00022692"/>
    </source>
</evidence>
<evidence type="ECO:0000256" key="3">
    <source>
        <dbReference type="ARBA" id="ARBA00022475"/>
    </source>
</evidence>
<dbReference type="CDD" id="cd17472">
    <property type="entry name" value="MFS_YajR_like"/>
    <property type="match status" value="1"/>
</dbReference>
<evidence type="ECO:0000256" key="2">
    <source>
        <dbReference type="ARBA" id="ARBA00022448"/>
    </source>
</evidence>
<dbReference type="PANTHER" id="PTHR23517">
    <property type="entry name" value="RESISTANCE PROTEIN MDTM, PUTATIVE-RELATED-RELATED"/>
    <property type="match status" value="1"/>
</dbReference>
<dbReference type="PANTHER" id="PTHR23517:SF2">
    <property type="entry name" value="MULTIDRUG RESISTANCE PROTEIN MDTH"/>
    <property type="match status" value="1"/>
</dbReference>
<evidence type="ECO:0000256" key="1">
    <source>
        <dbReference type="ARBA" id="ARBA00004651"/>
    </source>
</evidence>
<feature type="transmembrane region" description="Helical" evidence="7">
    <location>
        <begin position="340"/>
        <end position="363"/>
    </location>
</feature>
<feature type="transmembrane region" description="Helical" evidence="7">
    <location>
        <begin position="206"/>
        <end position="230"/>
    </location>
</feature>
<dbReference type="InterPro" id="IPR036259">
    <property type="entry name" value="MFS_trans_sf"/>
</dbReference>
<gene>
    <name evidence="9" type="ORF">DFQ15_12230</name>
</gene>
<feature type="transmembrane region" description="Helical" evidence="7">
    <location>
        <begin position="12"/>
        <end position="32"/>
    </location>
</feature>
<dbReference type="InterPro" id="IPR050171">
    <property type="entry name" value="MFS_Transporters"/>
</dbReference>
<proteinExistence type="predicted"/>
<dbReference type="AlphaFoldDB" id="A0A318SD64"/>
<dbReference type="Proteomes" id="UP000247540">
    <property type="component" value="Unassembled WGS sequence"/>
</dbReference>
<dbReference type="InterPro" id="IPR020846">
    <property type="entry name" value="MFS_dom"/>
</dbReference>
<evidence type="ECO:0000256" key="5">
    <source>
        <dbReference type="ARBA" id="ARBA00022989"/>
    </source>
</evidence>
<keyword evidence="2" id="KW-0813">Transport</keyword>
<feature type="transmembrane region" description="Helical" evidence="7">
    <location>
        <begin position="242"/>
        <end position="261"/>
    </location>
</feature>
<dbReference type="Gene3D" id="1.20.1250.20">
    <property type="entry name" value="MFS general substrate transporter like domains"/>
    <property type="match status" value="1"/>
</dbReference>
<organism evidence="9 10">
    <name type="scientific">Xylophilus ampelinus</name>
    <dbReference type="NCBI Taxonomy" id="54067"/>
    <lineage>
        <taxon>Bacteria</taxon>
        <taxon>Pseudomonadati</taxon>
        <taxon>Pseudomonadota</taxon>
        <taxon>Betaproteobacteria</taxon>
        <taxon>Burkholderiales</taxon>
        <taxon>Xylophilus</taxon>
    </lineage>
</organism>
<dbReference type="GO" id="GO:0005886">
    <property type="term" value="C:plasma membrane"/>
    <property type="evidence" value="ECO:0007669"/>
    <property type="project" value="UniProtKB-SubCell"/>
</dbReference>
<keyword evidence="5 7" id="KW-1133">Transmembrane helix</keyword>
<evidence type="ECO:0000313" key="9">
    <source>
        <dbReference type="EMBL" id="PYE74948.1"/>
    </source>
</evidence>
<dbReference type="PRINTS" id="PR01035">
    <property type="entry name" value="TCRTETA"/>
</dbReference>
<keyword evidence="10" id="KW-1185">Reference proteome</keyword>
<feature type="domain" description="Major facilitator superfamily (MFS) profile" evidence="8">
    <location>
        <begin position="1"/>
        <end position="393"/>
    </location>
</feature>
<dbReference type="Pfam" id="PF07690">
    <property type="entry name" value="MFS_1"/>
    <property type="match status" value="1"/>
</dbReference>
<dbReference type="EMBL" id="QJTC01000022">
    <property type="protein sequence ID" value="PYE74948.1"/>
    <property type="molecule type" value="Genomic_DNA"/>
</dbReference>
<feature type="transmembrane region" description="Helical" evidence="7">
    <location>
        <begin position="369"/>
        <end position="388"/>
    </location>
</feature>
<reference evidence="9 10" key="1">
    <citation type="submission" date="2018-06" db="EMBL/GenBank/DDBJ databases">
        <title>Genomic Encyclopedia of Type Strains, Phase III (KMG-III): the genomes of soil and plant-associated and newly described type strains.</title>
        <authorList>
            <person name="Whitman W."/>
        </authorList>
    </citation>
    <scope>NUCLEOTIDE SEQUENCE [LARGE SCALE GENOMIC DNA]</scope>
    <source>
        <strain evidence="9 10">CECT 7646</strain>
    </source>
</reference>
<feature type="transmembrane region" description="Helical" evidence="7">
    <location>
        <begin position="133"/>
        <end position="154"/>
    </location>
</feature>
<feature type="transmembrane region" description="Helical" evidence="7">
    <location>
        <begin position="160"/>
        <end position="182"/>
    </location>
</feature>
<evidence type="ECO:0000259" key="8">
    <source>
        <dbReference type="PROSITE" id="PS50850"/>
    </source>
</evidence>
<dbReference type="SUPFAM" id="SSF103473">
    <property type="entry name" value="MFS general substrate transporter"/>
    <property type="match status" value="1"/>
</dbReference>
<dbReference type="RefSeq" id="WP_110466476.1">
    <property type="nucleotide sequence ID" value="NZ_JAMOFZ010000021.1"/>
</dbReference>
<comment type="caution">
    <text evidence="9">The sequence shown here is derived from an EMBL/GenBank/DDBJ whole genome shotgun (WGS) entry which is preliminary data.</text>
</comment>
<name>A0A318SD64_9BURK</name>
<feature type="transmembrane region" description="Helical" evidence="7">
    <location>
        <begin position="44"/>
        <end position="64"/>
    </location>
</feature>
<dbReference type="GO" id="GO:0022857">
    <property type="term" value="F:transmembrane transporter activity"/>
    <property type="evidence" value="ECO:0007669"/>
    <property type="project" value="InterPro"/>
</dbReference>
<dbReference type="PROSITE" id="PS50850">
    <property type="entry name" value="MFS"/>
    <property type="match status" value="1"/>
</dbReference>
<dbReference type="OrthoDB" id="9764259at2"/>
<feature type="transmembrane region" description="Helical" evidence="7">
    <location>
        <begin position="100"/>
        <end position="121"/>
    </location>
</feature>
<dbReference type="InterPro" id="IPR011701">
    <property type="entry name" value="MFS"/>
</dbReference>